<gene>
    <name evidence="1" type="primary">AVEN_66925_1</name>
    <name evidence="1" type="ORF">NPIL_222331</name>
</gene>
<keyword evidence="2" id="KW-1185">Reference proteome</keyword>
<dbReference type="EMBL" id="BMAW01018261">
    <property type="protein sequence ID" value="GFT57611.1"/>
    <property type="molecule type" value="Genomic_DNA"/>
</dbReference>
<dbReference type="OrthoDB" id="6436098at2759"/>
<proteinExistence type="predicted"/>
<sequence>MLERIASVFPEFFTRHYQQKPELRLENELKTFLDREQLADDRKMKLLSLPLTISKNAIYEPSEPIRVSDVDENEQPKIVEDKILENVKADAKMDPILKDIVTSLHSSVKFIPSIVEKQRNRGHSWNKYGEMTHDNLTKDSSIVDFFHIF</sequence>
<name>A0A8X6PAM8_NEPPI</name>
<reference evidence="1" key="1">
    <citation type="submission" date="2020-08" db="EMBL/GenBank/DDBJ databases">
        <title>Multicomponent nature underlies the extraordinary mechanical properties of spider dragline silk.</title>
        <authorList>
            <person name="Kono N."/>
            <person name="Nakamura H."/>
            <person name="Mori M."/>
            <person name="Yoshida Y."/>
            <person name="Ohtoshi R."/>
            <person name="Malay A.D."/>
            <person name="Moran D.A.P."/>
            <person name="Tomita M."/>
            <person name="Numata K."/>
            <person name="Arakawa K."/>
        </authorList>
    </citation>
    <scope>NUCLEOTIDE SEQUENCE</scope>
</reference>
<protein>
    <submittedName>
        <fullName evidence="1">Uncharacterized protein</fullName>
    </submittedName>
</protein>
<evidence type="ECO:0000313" key="1">
    <source>
        <dbReference type="EMBL" id="GFT57611.1"/>
    </source>
</evidence>
<accession>A0A8X6PAM8</accession>
<evidence type="ECO:0000313" key="2">
    <source>
        <dbReference type="Proteomes" id="UP000887013"/>
    </source>
</evidence>
<dbReference type="Proteomes" id="UP000887013">
    <property type="component" value="Unassembled WGS sequence"/>
</dbReference>
<organism evidence="1 2">
    <name type="scientific">Nephila pilipes</name>
    <name type="common">Giant wood spider</name>
    <name type="synonym">Nephila maculata</name>
    <dbReference type="NCBI Taxonomy" id="299642"/>
    <lineage>
        <taxon>Eukaryota</taxon>
        <taxon>Metazoa</taxon>
        <taxon>Ecdysozoa</taxon>
        <taxon>Arthropoda</taxon>
        <taxon>Chelicerata</taxon>
        <taxon>Arachnida</taxon>
        <taxon>Araneae</taxon>
        <taxon>Araneomorphae</taxon>
        <taxon>Entelegynae</taxon>
        <taxon>Araneoidea</taxon>
        <taxon>Nephilidae</taxon>
        <taxon>Nephila</taxon>
    </lineage>
</organism>
<comment type="caution">
    <text evidence="1">The sequence shown here is derived from an EMBL/GenBank/DDBJ whole genome shotgun (WGS) entry which is preliminary data.</text>
</comment>
<dbReference type="AlphaFoldDB" id="A0A8X6PAM8"/>